<reference evidence="2 3" key="1">
    <citation type="submission" date="2019-07" db="EMBL/GenBank/DDBJ databases">
        <title>Genomic Encyclopedia of Archaeal and Bacterial Type Strains, Phase II (KMG-II): from individual species to whole genera.</title>
        <authorList>
            <person name="Goeker M."/>
        </authorList>
    </citation>
    <scope>NUCLEOTIDE SEQUENCE [LARGE SCALE GENOMIC DNA]</scope>
    <source>
        <strain evidence="2 3">DSM 21935</strain>
    </source>
</reference>
<feature type="chain" id="PRO_5022786562" description="YD repeat-containing protein" evidence="1">
    <location>
        <begin position="23"/>
        <end position="266"/>
    </location>
</feature>
<name>A0A5D3YHE7_9BACT</name>
<accession>A0A5D3YHE7</accession>
<dbReference type="RefSeq" id="WP_148899430.1">
    <property type="nucleotide sequence ID" value="NZ_VNHY01000003.1"/>
</dbReference>
<evidence type="ECO:0000256" key="1">
    <source>
        <dbReference type="SAM" id="SignalP"/>
    </source>
</evidence>
<protein>
    <recommendedName>
        <fullName evidence="4">YD repeat-containing protein</fullName>
    </recommendedName>
</protein>
<dbReference type="Proteomes" id="UP000324595">
    <property type="component" value="Unassembled WGS sequence"/>
</dbReference>
<dbReference type="OrthoDB" id="1524618at2"/>
<evidence type="ECO:0000313" key="3">
    <source>
        <dbReference type="Proteomes" id="UP000324595"/>
    </source>
</evidence>
<dbReference type="AlphaFoldDB" id="A0A5D3YHE7"/>
<feature type="signal peptide" evidence="1">
    <location>
        <begin position="1"/>
        <end position="22"/>
    </location>
</feature>
<dbReference type="EMBL" id="VNHY01000003">
    <property type="protein sequence ID" value="TYP92744.1"/>
    <property type="molecule type" value="Genomic_DNA"/>
</dbReference>
<keyword evidence="1" id="KW-0732">Signal</keyword>
<dbReference type="PROSITE" id="PS51257">
    <property type="entry name" value="PROKAR_LIPOPROTEIN"/>
    <property type="match status" value="1"/>
</dbReference>
<gene>
    <name evidence="2" type="ORF">LX73_2108</name>
</gene>
<evidence type="ECO:0008006" key="4">
    <source>
        <dbReference type="Google" id="ProtNLM"/>
    </source>
</evidence>
<comment type="caution">
    <text evidence="2">The sequence shown here is derived from an EMBL/GenBank/DDBJ whole genome shotgun (WGS) entry which is preliminary data.</text>
</comment>
<proteinExistence type="predicted"/>
<organism evidence="2 3">
    <name type="scientific">Fodinibius salinus</name>
    <dbReference type="NCBI Taxonomy" id="860790"/>
    <lineage>
        <taxon>Bacteria</taxon>
        <taxon>Pseudomonadati</taxon>
        <taxon>Balneolota</taxon>
        <taxon>Balneolia</taxon>
        <taxon>Balneolales</taxon>
        <taxon>Balneolaceae</taxon>
        <taxon>Fodinibius</taxon>
    </lineage>
</organism>
<sequence length="266" mass="29475">MIRRYITYTILIGLMVALLGCSDDSTGPDPSEAPQLPELQNEEAKMDVSFFKNTNPKALATASSATTQNYTDAKNTAIGASSTLLYGNTYQGFLSAAGQQQPNYNNGVWEWTYSYSYQGTSLEIRTTAEELNNKVEWAQYWTYDDSQGNSYNDYKIFEGTVSNDGSTGNWTFNVLDPNGTQEIPAIVSKYDITSDTQRELTAKFYDSSGSLTGTYKYVQDGAEHTLTISTVSSSSDVIVFWNTDTGAGYIQENGTKHEWDSNQQDI</sequence>
<evidence type="ECO:0000313" key="2">
    <source>
        <dbReference type="EMBL" id="TYP92744.1"/>
    </source>
</evidence>
<keyword evidence="3" id="KW-1185">Reference proteome</keyword>